<feature type="domain" description="Leucine-rich repeat-containing N-terminal plant-type" evidence="10">
    <location>
        <begin position="35"/>
        <end position="76"/>
    </location>
</feature>
<dbReference type="FunFam" id="3.80.10.10:FF:000041">
    <property type="entry name" value="LRR receptor-like serine/threonine-protein kinase ERECTA"/>
    <property type="match status" value="1"/>
</dbReference>
<gene>
    <name evidence="11" type="ORF">Adt_36708</name>
</gene>
<protein>
    <submittedName>
        <fullName evidence="11">LRR receptor-like serine/threonine-protein kinase</fullName>
    </submittedName>
</protein>
<feature type="transmembrane region" description="Helical" evidence="9">
    <location>
        <begin position="14"/>
        <end position="34"/>
    </location>
</feature>
<dbReference type="AlphaFoldDB" id="A0ABD1QJL5"/>
<evidence type="ECO:0000313" key="12">
    <source>
        <dbReference type="Proteomes" id="UP001604336"/>
    </source>
</evidence>
<keyword evidence="5" id="KW-0677">Repeat</keyword>
<evidence type="ECO:0000256" key="9">
    <source>
        <dbReference type="SAM" id="Phobius"/>
    </source>
</evidence>
<reference evidence="12" key="1">
    <citation type="submission" date="2024-07" db="EMBL/GenBank/DDBJ databases">
        <title>Two chromosome-level genome assemblies of Korean endemic species Abeliophyllum distichum and Forsythia ovata (Oleaceae).</title>
        <authorList>
            <person name="Jang H."/>
        </authorList>
    </citation>
    <scope>NUCLEOTIDE SEQUENCE [LARGE SCALE GENOMIC DNA]</scope>
</reference>
<dbReference type="Proteomes" id="UP001604336">
    <property type="component" value="Unassembled WGS sequence"/>
</dbReference>
<keyword evidence="3 9" id="KW-0812">Transmembrane</keyword>
<name>A0ABD1QJL5_9LAMI</name>
<proteinExistence type="predicted"/>
<keyword evidence="7 9" id="KW-0472">Membrane</keyword>
<dbReference type="FunFam" id="3.80.10.10:FF:000129">
    <property type="entry name" value="Leucine-rich repeat receptor-like kinase"/>
    <property type="match status" value="1"/>
</dbReference>
<evidence type="ECO:0000256" key="2">
    <source>
        <dbReference type="ARBA" id="ARBA00022614"/>
    </source>
</evidence>
<evidence type="ECO:0000256" key="5">
    <source>
        <dbReference type="ARBA" id="ARBA00022737"/>
    </source>
</evidence>
<keyword evidence="4" id="KW-0732">Signal</keyword>
<evidence type="ECO:0000256" key="1">
    <source>
        <dbReference type="ARBA" id="ARBA00004167"/>
    </source>
</evidence>
<evidence type="ECO:0000256" key="3">
    <source>
        <dbReference type="ARBA" id="ARBA00022692"/>
    </source>
</evidence>
<comment type="subcellular location">
    <subcellularLocation>
        <location evidence="1">Membrane</location>
        <topology evidence="1">Single-pass membrane protein</topology>
    </subcellularLocation>
</comment>
<dbReference type="GO" id="GO:0016020">
    <property type="term" value="C:membrane"/>
    <property type="evidence" value="ECO:0007669"/>
    <property type="project" value="UniProtKB-SubCell"/>
</dbReference>
<evidence type="ECO:0000256" key="7">
    <source>
        <dbReference type="ARBA" id="ARBA00023136"/>
    </source>
</evidence>
<organism evidence="11 12">
    <name type="scientific">Abeliophyllum distichum</name>
    <dbReference type="NCBI Taxonomy" id="126358"/>
    <lineage>
        <taxon>Eukaryota</taxon>
        <taxon>Viridiplantae</taxon>
        <taxon>Streptophyta</taxon>
        <taxon>Embryophyta</taxon>
        <taxon>Tracheophyta</taxon>
        <taxon>Spermatophyta</taxon>
        <taxon>Magnoliopsida</taxon>
        <taxon>eudicotyledons</taxon>
        <taxon>Gunneridae</taxon>
        <taxon>Pentapetalae</taxon>
        <taxon>asterids</taxon>
        <taxon>lamiids</taxon>
        <taxon>Lamiales</taxon>
        <taxon>Oleaceae</taxon>
        <taxon>Forsythieae</taxon>
        <taxon>Abeliophyllum</taxon>
    </lineage>
</organism>
<evidence type="ECO:0000313" key="11">
    <source>
        <dbReference type="EMBL" id="KAL2475972.1"/>
    </source>
</evidence>
<evidence type="ECO:0000256" key="6">
    <source>
        <dbReference type="ARBA" id="ARBA00022989"/>
    </source>
</evidence>
<dbReference type="Pfam" id="PF00560">
    <property type="entry name" value="LRR_1"/>
    <property type="match status" value="3"/>
</dbReference>
<dbReference type="SUPFAM" id="SSF52058">
    <property type="entry name" value="L domain-like"/>
    <property type="match status" value="1"/>
</dbReference>
<evidence type="ECO:0000256" key="8">
    <source>
        <dbReference type="ARBA" id="ARBA00023180"/>
    </source>
</evidence>
<keyword evidence="6 9" id="KW-1133">Transmembrane helix</keyword>
<dbReference type="InterPro" id="IPR013210">
    <property type="entry name" value="LRR_N_plant-typ"/>
</dbReference>
<dbReference type="Pfam" id="PF08263">
    <property type="entry name" value="LRRNT_2"/>
    <property type="match status" value="1"/>
</dbReference>
<accession>A0ABD1QJL5</accession>
<dbReference type="PANTHER" id="PTHR48060">
    <property type="entry name" value="DNA DAMAGE-REPAIR/TOLERATION PROTEIN DRT100"/>
    <property type="match status" value="1"/>
</dbReference>
<evidence type="ECO:0000256" key="4">
    <source>
        <dbReference type="ARBA" id="ARBA00022729"/>
    </source>
</evidence>
<keyword evidence="12" id="KW-1185">Reference proteome</keyword>
<dbReference type="InterPro" id="IPR032675">
    <property type="entry name" value="LRR_dom_sf"/>
</dbReference>
<dbReference type="InterPro" id="IPR053211">
    <property type="entry name" value="DNA_repair-toleration"/>
</dbReference>
<dbReference type="Gene3D" id="3.80.10.10">
    <property type="entry name" value="Ribonuclease Inhibitor"/>
    <property type="match status" value="2"/>
</dbReference>
<dbReference type="InterPro" id="IPR001611">
    <property type="entry name" value="Leu-rich_rpt"/>
</dbReference>
<keyword evidence="2" id="KW-0433">Leucine-rich repeat</keyword>
<dbReference type="PANTHER" id="PTHR48060:SF24">
    <property type="entry name" value="NON-SPECIFIC SERINE_THREONINE PROTEIN KINASE"/>
    <property type="match status" value="1"/>
</dbReference>
<keyword evidence="8" id="KW-0325">Glycoprotein</keyword>
<evidence type="ECO:0000259" key="10">
    <source>
        <dbReference type="Pfam" id="PF08263"/>
    </source>
</evidence>
<sequence length="266" mass="29679">MPAPLRNPFPFPNIFFFNLFVFIISIFFSTCYSIDEQGQALLTWKNSLNFSTTTDALQSWNASDRRPCSWFGIHCNMNGQVEKIILKSIDLQGSLPWNFQPLKFLNTLVISSANLTGTIPKEFGDYLNLVLIDVSDNSISGEIPVEICRLTKLQKLSLDANFLKGNIPLDIGNLSSLNHLTLFDNQLNGEIPKSIGKLRNLELFRAGGNQNLKGELPSEIGNCTNLVVLGIAETSISRDPAIVYWDAEKASDHSNLCIFAFRSNSR</sequence>
<comment type="caution">
    <text evidence="11">The sequence shown here is derived from an EMBL/GenBank/DDBJ whole genome shotgun (WGS) entry which is preliminary data.</text>
</comment>
<dbReference type="EMBL" id="JBFOLK010000011">
    <property type="protein sequence ID" value="KAL2475972.1"/>
    <property type="molecule type" value="Genomic_DNA"/>
</dbReference>